<dbReference type="AlphaFoldDB" id="A0A1R1PSY5"/>
<feature type="binding site" evidence="1">
    <location>
        <position position="92"/>
    </location>
    <ligand>
        <name>ATP</name>
        <dbReference type="ChEBI" id="CHEBI:30616"/>
    </ligand>
</feature>
<keyword evidence="4" id="KW-1185">Reference proteome</keyword>
<comment type="caution">
    <text evidence="3">The sequence shown here is derived from an EMBL/GenBank/DDBJ whole genome shotgun (WGS) entry which is preliminary data.</text>
</comment>
<gene>
    <name evidence="3" type="ORF">AX774_g2375</name>
</gene>
<protein>
    <submittedName>
        <fullName evidence="3">Serine/threonine-protein kinase ppk25</fullName>
    </submittedName>
</protein>
<keyword evidence="1" id="KW-0547">Nucleotide-binding</keyword>
<proteinExistence type="predicted"/>
<dbReference type="InterPro" id="IPR017441">
    <property type="entry name" value="Protein_kinase_ATP_BS"/>
</dbReference>
<keyword evidence="3" id="KW-0808">Transferase</keyword>
<dbReference type="InterPro" id="IPR011009">
    <property type="entry name" value="Kinase-like_dom_sf"/>
</dbReference>
<feature type="compositionally biased region" description="Basic and acidic residues" evidence="2">
    <location>
        <begin position="1"/>
        <end position="42"/>
    </location>
</feature>
<reference evidence="4" key="1">
    <citation type="submission" date="2017-01" db="EMBL/GenBank/DDBJ databases">
        <authorList>
            <person name="Wang Y."/>
            <person name="White M."/>
            <person name="Kvist S."/>
            <person name="Moncalvo J.-M."/>
        </authorList>
    </citation>
    <scope>NUCLEOTIDE SEQUENCE [LARGE SCALE GENOMIC DNA]</scope>
    <source>
        <strain evidence="4">COL-18-3</strain>
    </source>
</reference>
<dbReference type="GO" id="GO:0016301">
    <property type="term" value="F:kinase activity"/>
    <property type="evidence" value="ECO:0007669"/>
    <property type="project" value="UniProtKB-KW"/>
</dbReference>
<dbReference type="EMBL" id="LSSK01000250">
    <property type="protein sequence ID" value="OMH84105.1"/>
    <property type="molecule type" value="Genomic_DNA"/>
</dbReference>
<feature type="region of interest" description="Disordered" evidence="2">
    <location>
        <begin position="1"/>
        <end position="56"/>
    </location>
</feature>
<evidence type="ECO:0000256" key="2">
    <source>
        <dbReference type="SAM" id="MobiDB-lite"/>
    </source>
</evidence>
<dbReference type="SUPFAM" id="SSF56112">
    <property type="entry name" value="Protein kinase-like (PK-like)"/>
    <property type="match status" value="1"/>
</dbReference>
<accession>A0A1R1PSY5</accession>
<organism evidence="3 4">
    <name type="scientific">Zancudomyces culisetae</name>
    <name type="common">Gut fungus</name>
    <name type="synonym">Smittium culisetae</name>
    <dbReference type="NCBI Taxonomy" id="1213189"/>
    <lineage>
        <taxon>Eukaryota</taxon>
        <taxon>Fungi</taxon>
        <taxon>Fungi incertae sedis</taxon>
        <taxon>Zoopagomycota</taxon>
        <taxon>Kickxellomycotina</taxon>
        <taxon>Harpellomycetes</taxon>
        <taxon>Harpellales</taxon>
        <taxon>Legeriomycetaceae</taxon>
        <taxon>Zancudomyces</taxon>
    </lineage>
</organism>
<sequence length="133" mass="14459">MGNRKAQPEKSLGREQQEGTIEFHERNRKAETQEGRYGETPKNKTNSGNQRGIPARGKMLESYQIIKTIGAGSMGKVKQAVDTRTGRKVAIKIIPRLDPKVSVNLPKYHIDNSGLATTKLGNASGISVDSGKG</sequence>
<evidence type="ECO:0000313" key="3">
    <source>
        <dbReference type="EMBL" id="OMH84105.1"/>
    </source>
</evidence>
<keyword evidence="3" id="KW-0418">Kinase</keyword>
<dbReference type="OrthoDB" id="193931at2759"/>
<dbReference type="Gene3D" id="3.30.200.20">
    <property type="entry name" value="Phosphorylase Kinase, domain 1"/>
    <property type="match status" value="1"/>
</dbReference>
<dbReference type="Proteomes" id="UP000188320">
    <property type="component" value="Unassembled WGS sequence"/>
</dbReference>
<evidence type="ECO:0000313" key="4">
    <source>
        <dbReference type="Proteomes" id="UP000188320"/>
    </source>
</evidence>
<evidence type="ECO:0000256" key="1">
    <source>
        <dbReference type="PROSITE-ProRule" id="PRU10141"/>
    </source>
</evidence>
<dbReference type="PROSITE" id="PS00107">
    <property type="entry name" value="PROTEIN_KINASE_ATP"/>
    <property type="match status" value="1"/>
</dbReference>
<name>A0A1R1PSY5_ZANCU</name>
<dbReference type="GO" id="GO:0005524">
    <property type="term" value="F:ATP binding"/>
    <property type="evidence" value="ECO:0007669"/>
    <property type="project" value="UniProtKB-UniRule"/>
</dbReference>
<keyword evidence="1" id="KW-0067">ATP-binding</keyword>